<evidence type="ECO:0000256" key="1">
    <source>
        <dbReference type="ARBA" id="ARBA00022793"/>
    </source>
</evidence>
<keyword evidence="3" id="KW-0511">Multifunctional enzyme</keyword>
<feature type="binding site" evidence="3">
    <location>
        <position position="342"/>
    </location>
    <ligand>
        <name>CTP</name>
        <dbReference type="ChEBI" id="CHEBI:37563"/>
    </ligand>
</feature>
<dbReference type="GO" id="GO:0071513">
    <property type="term" value="C:phosphopantothenoylcysteine decarboxylase complex"/>
    <property type="evidence" value="ECO:0007669"/>
    <property type="project" value="TreeGrafter"/>
</dbReference>
<dbReference type="InterPro" id="IPR035929">
    <property type="entry name" value="CoaB-like_sf"/>
</dbReference>
<feature type="domain" description="DNA/pantothenate metabolism flavoprotein C-terminal" evidence="5">
    <location>
        <begin position="192"/>
        <end position="393"/>
    </location>
</feature>
<comment type="catalytic activity">
    <reaction evidence="3">
        <text>(R)-4'-phosphopantothenate + L-cysteine + CTP = N-[(R)-4-phosphopantothenoyl]-L-cysteine + CMP + diphosphate + H(+)</text>
        <dbReference type="Rhea" id="RHEA:19397"/>
        <dbReference type="ChEBI" id="CHEBI:10986"/>
        <dbReference type="ChEBI" id="CHEBI:15378"/>
        <dbReference type="ChEBI" id="CHEBI:33019"/>
        <dbReference type="ChEBI" id="CHEBI:35235"/>
        <dbReference type="ChEBI" id="CHEBI:37563"/>
        <dbReference type="ChEBI" id="CHEBI:59458"/>
        <dbReference type="ChEBI" id="CHEBI:60377"/>
        <dbReference type="EC" id="6.3.2.5"/>
    </reaction>
</comment>
<dbReference type="NCBIfam" id="TIGR00521">
    <property type="entry name" value="coaBC_dfp"/>
    <property type="match status" value="1"/>
</dbReference>
<dbReference type="HOGENOM" id="CLU_033319_0_3_2"/>
<dbReference type="Gene3D" id="3.40.50.10300">
    <property type="entry name" value="CoaB-like"/>
    <property type="match status" value="1"/>
</dbReference>
<comment type="catalytic activity">
    <reaction evidence="3">
        <text>N-[(R)-4-phosphopantothenoyl]-L-cysteine + H(+) = (R)-4'-phosphopantetheine + CO2</text>
        <dbReference type="Rhea" id="RHEA:16793"/>
        <dbReference type="ChEBI" id="CHEBI:15378"/>
        <dbReference type="ChEBI" id="CHEBI:16526"/>
        <dbReference type="ChEBI" id="CHEBI:59458"/>
        <dbReference type="ChEBI" id="CHEBI:61723"/>
        <dbReference type="EC" id="4.1.1.36"/>
    </reaction>
</comment>
<dbReference type="GO" id="GO:0015941">
    <property type="term" value="P:pantothenate catabolic process"/>
    <property type="evidence" value="ECO:0007669"/>
    <property type="project" value="InterPro"/>
</dbReference>
<comment type="cofactor">
    <cofactor evidence="3">
        <name>FMN</name>
        <dbReference type="ChEBI" id="CHEBI:58210"/>
    </cofactor>
    <text evidence="3">Binds 1 FMN per subunit.</text>
</comment>
<comment type="function">
    <text evidence="3">Catalyzes two sequential steps in the biosynthesis of coenzyme A. In the first step cysteine is conjugated to 4'-phosphopantothenate to form 4-phosphopantothenoylcysteine. In the second step the latter compound is decarboxylated to form 4'-phosphopantotheine.</text>
</comment>
<evidence type="ECO:0000259" key="5">
    <source>
        <dbReference type="Pfam" id="PF04127"/>
    </source>
</evidence>
<reference evidence="6 7" key="2">
    <citation type="journal article" date="2011" name="Stand. Genomic Sci.">
        <title>Complete genome sequence of Ferroglobus placidus AEDII12DO.</title>
        <authorList>
            <person name="Anderson I."/>
            <person name="Risso C."/>
            <person name="Holmes D."/>
            <person name="Lucas S."/>
            <person name="Copeland A."/>
            <person name="Lapidus A."/>
            <person name="Cheng J.F."/>
            <person name="Bruce D."/>
            <person name="Goodwin L."/>
            <person name="Pitluck S."/>
            <person name="Saunders E."/>
            <person name="Brettin T."/>
            <person name="Detter J.C."/>
            <person name="Han C."/>
            <person name="Tapia R."/>
            <person name="Larimer F."/>
            <person name="Land M."/>
            <person name="Hauser L."/>
            <person name="Woyke T."/>
            <person name="Lovley D."/>
            <person name="Kyrpides N."/>
            <person name="Ivanova N."/>
        </authorList>
    </citation>
    <scope>NUCLEOTIDE SEQUENCE [LARGE SCALE GENOMIC DNA]</scope>
    <source>
        <strain evidence="7">DSM 10642 / AEDII12DO</strain>
    </source>
</reference>
<accession>D3S193</accession>
<dbReference type="Pfam" id="PF02441">
    <property type="entry name" value="Flavoprotein"/>
    <property type="match status" value="1"/>
</dbReference>
<proteinExistence type="inferred from homology"/>
<dbReference type="Proteomes" id="UP000002613">
    <property type="component" value="Chromosome"/>
</dbReference>
<keyword evidence="3" id="KW-0460">Magnesium</keyword>
<dbReference type="GO" id="GO:0046872">
    <property type="term" value="F:metal ion binding"/>
    <property type="evidence" value="ECO:0007669"/>
    <property type="project" value="UniProtKB-KW"/>
</dbReference>
<gene>
    <name evidence="3" type="primary">coaBC</name>
    <name evidence="6" type="ordered locus">Ferp_0141</name>
</gene>
<evidence type="ECO:0000256" key="3">
    <source>
        <dbReference type="HAMAP-Rule" id="MF_02225"/>
    </source>
</evidence>
<dbReference type="EC" id="4.1.1.36" evidence="3"/>
<evidence type="ECO:0000313" key="6">
    <source>
        <dbReference type="EMBL" id="ADC64329.1"/>
    </source>
</evidence>
<keyword evidence="3" id="KW-0479">Metal-binding</keyword>
<comment type="similarity">
    <text evidence="3">In the N-terminal section; belongs to the HFCD (homo-oligomeric flavin containing Cys decarboxylase) superfamily.</text>
</comment>
<comment type="cofactor">
    <cofactor evidence="3">
        <name>Mg(2+)</name>
        <dbReference type="ChEBI" id="CHEBI:18420"/>
    </cofactor>
</comment>
<dbReference type="PANTHER" id="PTHR14359">
    <property type="entry name" value="HOMO-OLIGOMERIC FLAVIN CONTAINING CYS DECARBOXYLASE FAMILY"/>
    <property type="match status" value="1"/>
</dbReference>
<dbReference type="AlphaFoldDB" id="D3S193"/>
<dbReference type="RefSeq" id="WP_012964676.1">
    <property type="nucleotide sequence ID" value="NC_013849.1"/>
</dbReference>
<organism evidence="6 7">
    <name type="scientific">Ferroglobus placidus (strain DSM 10642 / AEDII12DO)</name>
    <dbReference type="NCBI Taxonomy" id="589924"/>
    <lineage>
        <taxon>Archaea</taxon>
        <taxon>Methanobacteriati</taxon>
        <taxon>Methanobacteriota</taxon>
        <taxon>Archaeoglobi</taxon>
        <taxon>Archaeoglobales</taxon>
        <taxon>Archaeoglobaceae</taxon>
        <taxon>Ferroglobus</taxon>
    </lineage>
</organism>
<feature type="region of interest" description="Phosphopantothenate--cysteine ligase" evidence="3">
    <location>
        <begin position="196"/>
        <end position="399"/>
    </location>
</feature>
<evidence type="ECO:0000313" key="7">
    <source>
        <dbReference type="Proteomes" id="UP000002613"/>
    </source>
</evidence>
<evidence type="ECO:0000256" key="2">
    <source>
        <dbReference type="ARBA" id="ARBA00023239"/>
    </source>
</evidence>
<dbReference type="InterPro" id="IPR007085">
    <property type="entry name" value="DNA/pantothenate-metab_flavo_C"/>
</dbReference>
<feature type="region of interest" description="Phosphopantothenoylcysteine decarboxylase" evidence="3">
    <location>
        <begin position="1"/>
        <end position="195"/>
    </location>
</feature>
<feature type="domain" description="Flavoprotein" evidence="4">
    <location>
        <begin position="17"/>
        <end position="183"/>
    </location>
</feature>
<dbReference type="InterPro" id="IPR003382">
    <property type="entry name" value="Flavoprotein"/>
</dbReference>
<comment type="similarity">
    <text evidence="3">In the C-terminal section; belongs to the PPC synthetase family.</text>
</comment>
<dbReference type="PaxDb" id="589924-Ferp_0141"/>
<dbReference type="InterPro" id="IPR036551">
    <property type="entry name" value="Flavin_trans-like"/>
</dbReference>
<dbReference type="GO" id="GO:0015937">
    <property type="term" value="P:coenzyme A biosynthetic process"/>
    <property type="evidence" value="ECO:0007669"/>
    <property type="project" value="UniProtKB-UniRule"/>
</dbReference>
<feature type="binding site" evidence="3">
    <location>
        <position position="292"/>
    </location>
    <ligand>
        <name>CTP</name>
        <dbReference type="ChEBI" id="CHEBI:37563"/>
    </ligand>
</feature>
<comment type="caution">
    <text evidence="3">Lacks conserved residue(s) required for the propagation of feature annotation.</text>
</comment>
<dbReference type="eggNOG" id="arCOG01704">
    <property type="taxonomic scope" value="Archaea"/>
</dbReference>
<dbReference type="SUPFAM" id="SSF52507">
    <property type="entry name" value="Homo-oligomeric flavin-containing Cys decarboxylases, HFCD"/>
    <property type="match status" value="1"/>
</dbReference>
<keyword evidence="3" id="KW-0285">Flavoprotein</keyword>
<reference evidence="7" key="1">
    <citation type="submission" date="2010-02" db="EMBL/GenBank/DDBJ databases">
        <title>Complete sequence of Ferroglobus placidus DSM 10642.</title>
        <authorList>
            <consortium name="US DOE Joint Genome Institute"/>
            <person name="Lucas S."/>
            <person name="Copeland A."/>
            <person name="Lapidus A."/>
            <person name="Cheng J.-F."/>
            <person name="Bruce D."/>
            <person name="Goodwin L."/>
            <person name="Pitluck S."/>
            <person name="Saunders E."/>
            <person name="Brettin T."/>
            <person name="Detter J.C."/>
            <person name="Han C."/>
            <person name="Tapia R."/>
            <person name="Larimer F."/>
            <person name="Land M."/>
            <person name="Hauser L."/>
            <person name="Kyrpides N."/>
            <person name="Ivanova N."/>
            <person name="Holmes D."/>
            <person name="Lovley D."/>
            <person name="Kyrpides N."/>
            <person name="Anderson I.J."/>
            <person name="Woyke T."/>
        </authorList>
    </citation>
    <scope>NUCLEOTIDE SEQUENCE [LARGE SCALE GENOMIC DNA]</scope>
    <source>
        <strain evidence="7">DSM 10642 / AEDII12DO</strain>
    </source>
</reference>
<name>D3S193_FERPA</name>
<dbReference type="OrthoDB" id="10536at2157"/>
<sequence>MHLESLRGRKNKKLEGKKIVLGVTGSIAAIESVKLARELVRRGADVVAVMSEAAKKIIHPYALEFATDNPVIDEITGKIEHVELFERDGKADLLLIAPATANTIAKIANGIDDTPVTTMATVALGSGKKIIVAPAMHESMIKNKAVAEAMEKLKNLGVEIVEPKFEEGKAKFPEIEKICLHVERALYKKDFEGYKVLVTSGPTYEFLDPIRFISNRSSGKFGYEIALEFWRRGAEIVYVSSKDVPFSLPDFEHVKVVSVKDMLEACLAHKDCDVFVSAAAAADFTIETKRSKIKTADELNLILKAAPKVLKEVRKVSNCKIIGFKAETGVGDKELEKIALSKMEEDRIDMIVANDVLERGMGTDDTRVFVATGKRRVWLEGLKMHVAEKIVDIFSEDCL</sequence>
<dbReference type="GO" id="GO:0004633">
    <property type="term" value="F:phosphopantothenoylcysteine decarboxylase activity"/>
    <property type="evidence" value="ECO:0007669"/>
    <property type="project" value="UniProtKB-UniRule"/>
</dbReference>
<dbReference type="SUPFAM" id="SSF102645">
    <property type="entry name" value="CoaB-like"/>
    <property type="match status" value="1"/>
</dbReference>
<keyword evidence="7" id="KW-1185">Reference proteome</keyword>
<protein>
    <recommendedName>
        <fullName evidence="3">Coenzyme A biosynthesis bifunctional protein CoaBC</fullName>
    </recommendedName>
    <alternativeName>
        <fullName evidence="3">DNA/pantothenate metabolism flavoprotein</fullName>
    </alternativeName>
    <alternativeName>
        <fullName evidence="3">Phosphopantothenoylcysteine synthetase/decarboxylase</fullName>
        <shortName evidence="3">PPCS-PPCDC</shortName>
    </alternativeName>
    <domain>
        <recommendedName>
            <fullName evidence="3">Phosphopantothenoylcysteine decarboxylase</fullName>
            <shortName evidence="3">PPC decarboxylase</shortName>
            <shortName evidence="3">PPC-DC</shortName>
            <ecNumber evidence="3">4.1.1.36</ecNumber>
        </recommendedName>
        <alternativeName>
            <fullName evidence="3">CoaC</fullName>
        </alternativeName>
    </domain>
    <domain>
        <recommendedName>
            <fullName evidence="3">Phosphopantothenate--cysteine ligase</fullName>
            <ecNumber evidence="3">6.3.2.5</ecNumber>
        </recommendedName>
        <alternativeName>
            <fullName evidence="3">CoaB</fullName>
        </alternativeName>
        <alternativeName>
            <fullName evidence="3">Phosphopantothenoylcysteine synthetase</fullName>
            <shortName evidence="3">PPC synthetase</shortName>
            <shortName evidence="3">PPC-S</shortName>
        </alternativeName>
    </domain>
</protein>
<keyword evidence="2 3" id="KW-0456">Lyase</keyword>
<comment type="pathway">
    <text evidence="3">Cofactor biosynthesis; coenzyme A biosynthesis.</text>
</comment>
<keyword evidence="1 3" id="KW-0210">Decarboxylase</keyword>
<dbReference type="GO" id="GO:0004632">
    <property type="term" value="F:phosphopantothenate--cysteine ligase activity"/>
    <property type="evidence" value="ECO:0007669"/>
    <property type="project" value="UniProtKB-UniRule"/>
</dbReference>
<dbReference type="KEGG" id="fpl:Ferp_0141"/>
<dbReference type="GO" id="GO:0010181">
    <property type="term" value="F:FMN binding"/>
    <property type="evidence" value="ECO:0007669"/>
    <property type="project" value="UniProtKB-UniRule"/>
</dbReference>
<dbReference type="Gene3D" id="3.40.50.1950">
    <property type="entry name" value="Flavin prenyltransferase-like"/>
    <property type="match status" value="1"/>
</dbReference>
<dbReference type="EC" id="6.3.2.5" evidence="3"/>
<dbReference type="EMBL" id="CP001899">
    <property type="protein sequence ID" value="ADC64329.1"/>
    <property type="molecule type" value="Genomic_DNA"/>
</dbReference>
<dbReference type="UniPathway" id="UPA00241"/>
<evidence type="ECO:0000259" key="4">
    <source>
        <dbReference type="Pfam" id="PF02441"/>
    </source>
</evidence>
<keyword evidence="3 6" id="KW-0436">Ligase</keyword>
<dbReference type="STRING" id="589924.Ferp_0141"/>
<dbReference type="InterPro" id="IPR005252">
    <property type="entry name" value="CoaBC"/>
</dbReference>
<keyword evidence="3" id="KW-0288">FMN</keyword>
<dbReference type="Pfam" id="PF04127">
    <property type="entry name" value="DFP"/>
    <property type="match status" value="1"/>
</dbReference>
<dbReference type="PANTHER" id="PTHR14359:SF6">
    <property type="entry name" value="PHOSPHOPANTOTHENOYLCYSTEINE DECARBOXYLASE"/>
    <property type="match status" value="1"/>
</dbReference>
<feature type="binding site" evidence="3">
    <location>
        <position position="324"/>
    </location>
    <ligand>
        <name>CTP</name>
        <dbReference type="ChEBI" id="CHEBI:37563"/>
    </ligand>
</feature>
<feature type="binding site" evidence="3">
    <location>
        <position position="283"/>
    </location>
    <ligand>
        <name>CTP</name>
        <dbReference type="ChEBI" id="CHEBI:37563"/>
    </ligand>
</feature>
<dbReference type="GeneID" id="8777633"/>
<dbReference type="HAMAP" id="MF_02225">
    <property type="entry name" value="CoaBC"/>
    <property type="match status" value="1"/>
</dbReference>